<dbReference type="AlphaFoldDB" id="A0A518RJZ6"/>
<dbReference type="KEGG" id="ssua:FPZ54_18305"/>
<feature type="domain" description="DUF4168" evidence="1">
    <location>
        <begin position="132"/>
        <end position="170"/>
    </location>
</feature>
<proteinExistence type="predicted"/>
<evidence type="ECO:0000313" key="2">
    <source>
        <dbReference type="EMBL" id="QDX27767.1"/>
    </source>
</evidence>
<dbReference type="InterPro" id="IPR025433">
    <property type="entry name" value="DUF4168"/>
</dbReference>
<sequence>MPGYGHGRRRDCLHRAPIAKFGTDFHAPPIPQRQRSTEEGLRERAAVWNLVGGVSHIPSTTRSGILIKLTHAALAAGVLVTVPALAQTTPPAPPAPQTTPATPAPVTDEEVTKFAKAALAADAVSKDAAIPATEKQAKMAEAVVSNGLEATRFNEIAQASQSDPALQQKVQAAIIAIRDAKPATPAGPAATPTPTQTQ</sequence>
<dbReference type="Proteomes" id="UP000318055">
    <property type="component" value="Chromosome"/>
</dbReference>
<keyword evidence="3" id="KW-1185">Reference proteome</keyword>
<dbReference type="EMBL" id="CP042239">
    <property type="protein sequence ID" value="QDX27767.1"/>
    <property type="molecule type" value="Genomic_DNA"/>
</dbReference>
<evidence type="ECO:0000259" key="1">
    <source>
        <dbReference type="Pfam" id="PF13767"/>
    </source>
</evidence>
<protein>
    <submittedName>
        <fullName evidence="2">DUF4168 domain-containing protein</fullName>
    </submittedName>
</protein>
<evidence type="ECO:0000313" key="3">
    <source>
        <dbReference type="Proteomes" id="UP000318055"/>
    </source>
</evidence>
<gene>
    <name evidence="2" type="ORF">FPZ54_18305</name>
</gene>
<dbReference type="OrthoDB" id="7586068at2"/>
<name>A0A518RJZ6_9SPHN</name>
<accession>A0A518RJZ6</accession>
<dbReference type="Pfam" id="PF13767">
    <property type="entry name" value="DUF4168"/>
    <property type="match status" value="1"/>
</dbReference>
<organism evidence="2 3">
    <name type="scientific">Sphingomonas suaedae</name>
    <dbReference type="NCBI Taxonomy" id="2599297"/>
    <lineage>
        <taxon>Bacteria</taxon>
        <taxon>Pseudomonadati</taxon>
        <taxon>Pseudomonadota</taxon>
        <taxon>Alphaproteobacteria</taxon>
        <taxon>Sphingomonadales</taxon>
        <taxon>Sphingomonadaceae</taxon>
        <taxon>Sphingomonas</taxon>
    </lineage>
</organism>
<reference evidence="2 3" key="1">
    <citation type="submission" date="2019-07" db="EMBL/GenBank/DDBJ databases">
        <title>Sphingomonas alkalisoli sp. nov., isolated from rhizosphere soil of Suaedae salsa.</title>
        <authorList>
            <person name="Zhang H."/>
            <person name="Xu L."/>
            <person name="Zhang J.-X."/>
            <person name="Sun J.-Q."/>
        </authorList>
    </citation>
    <scope>NUCLEOTIDE SEQUENCE [LARGE SCALE GENOMIC DNA]</scope>
    <source>
        <strain evidence="2 3">XS-10</strain>
    </source>
</reference>